<dbReference type="KEGG" id="bti:BTG_33675"/>
<feature type="coiled-coil region" evidence="1">
    <location>
        <begin position="183"/>
        <end position="217"/>
    </location>
</feature>
<evidence type="ECO:0000259" key="2">
    <source>
        <dbReference type="Pfam" id="PF13411"/>
    </source>
</evidence>
<dbReference type="InterPro" id="IPR009061">
    <property type="entry name" value="DNA-bd_dom_put_sf"/>
</dbReference>
<evidence type="ECO:0000313" key="3">
    <source>
        <dbReference type="EMBL" id="AFQ20064.1"/>
    </source>
</evidence>
<dbReference type="RefSeq" id="WP_000345488.1">
    <property type="nucleotide sequence ID" value="NC_018489.1"/>
</dbReference>
<keyword evidence="3" id="KW-0614">Plasmid</keyword>
<evidence type="ECO:0000256" key="1">
    <source>
        <dbReference type="SAM" id="Coils"/>
    </source>
</evidence>
<gene>
    <name evidence="3" type="ORF">BTG_33675</name>
</gene>
<dbReference type="SUPFAM" id="SSF46955">
    <property type="entry name" value="Putative DNA-binding domain"/>
    <property type="match status" value="1"/>
</dbReference>
<dbReference type="AlphaFoldDB" id="A0A9W3JJR8"/>
<dbReference type="GO" id="GO:0003677">
    <property type="term" value="F:DNA binding"/>
    <property type="evidence" value="ECO:0007669"/>
    <property type="project" value="InterPro"/>
</dbReference>
<feature type="domain" description="HTH merR-type" evidence="2">
    <location>
        <begin position="8"/>
        <end position="64"/>
    </location>
</feature>
<dbReference type="EMBL" id="CP003758">
    <property type="protein sequence ID" value="AFQ20064.1"/>
    <property type="molecule type" value="Genomic_DNA"/>
</dbReference>
<dbReference type="Proteomes" id="UP000005259">
    <property type="component" value="Plasmid p06"/>
</dbReference>
<keyword evidence="1" id="KW-0175">Coiled coil</keyword>
<dbReference type="Pfam" id="PF13411">
    <property type="entry name" value="MerR_1"/>
    <property type="match status" value="1"/>
</dbReference>
<sequence>MDFGRFSGQVSKELDVNGNTLRVWCLELESAGYKFERNNRQQRIYYEHDITILKEMKVLMADGTRTLQEAISLLLESSLSKDTDNALTHSINDSDGSEITPLQRNNSAVGVAYAILEQTNEKVAELIKQQQIIALQNQEILNVIHKDNEEKQLVIQAVFEKQQQLIEQQQDIHLQNQNLTKMYLDEREEKLKERQEKNELKEQLSDMQEKMNEMLKFVHQQSEERSKSFLSKFFSKKT</sequence>
<organism evidence="3 4">
    <name type="scientific">Bacillus thuringiensis HD-771</name>
    <dbReference type="NCBI Taxonomy" id="1218175"/>
    <lineage>
        <taxon>Bacteria</taxon>
        <taxon>Bacillati</taxon>
        <taxon>Bacillota</taxon>
        <taxon>Bacilli</taxon>
        <taxon>Bacillales</taxon>
        <taxon>Bacillaceae</taxon>
        <taxon>Bacillus</taxon>
        <taxon>Bacillus cereus group</taxon>
    </lineage>
</organism>
<protein>
    <recommendedName>
        <fullName evidence="2">HTH merR-type domain-containing protein</fullName>
    </recommendedName>
</protein>
<dbReference type="GO" id="GO:0006355">
    <property type="term" value="P:regulation of DNA-templated transcription"/>
    <property type="evidence" value="ECO:0007669"/>
    <property type="project" value="InterPro"/>
</dbReference>
<geneLocation type="plasmid" evidence="3 4">
    <name>p06</name>
</geneLocation>
<dbReference type="Gene3D" id="1.10.1660.10">
    <property type="match status" value="1"/>
</dbReference>
<dbReference type="InterPro" id="IPR000551">
    <property type="entry name" value="MerR-type_HTH_dom"/>
</dbReference>
<proteinExistence type="predicted"/>
<evidence type="ECO:0000313" key="4">
    <source>
        <dbReference type="Proteomes" id="UP000005259"/>
    </source>
</evidence>
<accession>A0A9W3JJR8</accession>
<reference evidence="3 4" key="1">
    <citation type="submission" date="2012-08" db="EMBL/GenBank/DDBJ databases">
        <authorList>
            <person name="Doggett N."/>
            <person name="Teshima H."/>
            <person name="Bruce D."/>
            <person name="Detter J.C."/>
            <person name="Johnson S.L."/>
            <person name="Han C."/>
        </authorList>
    </citation>
    <scope>NUCLEOTIDE SEQUENCE [LARGE SCALE GENOMIC DNA]</scope>
    <source>
        <strain evidence="3 4">HD-771</strain>
        <plasmid evidence="3 4">p06</plasmid>
    </source>
</reference>
<name>A0A9W3JJR8_BACTU</name>